<reference evidence="3" key="1">
    <citation type="submission" date="2014-02" db="EMBL/GenBank/DDBJ databases">
        <title>Expanding our view of genomic diversity in Candidatus Accumulibacter clades.</title>
        <authorList>
            <person name="Skennerton C.T."/>
            <person name="Barr J.J."/>
            <person name="Slater F.R."/>
            <person name="Bond P.L."/>
            <person name="Tyson G.W."/>
        </authorList>
    </citation>
    <scope>NUCLEOTIDE SEQUENCE [LARGE SCALE GENOMIC DNA]</scope>
</reference>
<sequence length="153" mass="16415">MTKLGLLAGTAAFLAAALAATSPSQAAPGADTPKEKTMESAKRRVPTVKPLLYQGVRYEPLRRAREQGFAQSGGVLAAADAASGKTLWTSQLYETSFDPNEERDVQEVYIESLALDANTASLVATDERKRRWRVQLVDGKVEALPPAARGKGK</sequence>
<accession>A0A011PU06</accession>
<gene>
    <name evidence="3" type="ORF">AW08_00342</name>
</gene>
<feature type="compositionally biased region" description="Basic and acidic residues" evidence="1">
    <location>
        <begin position="32"/>
        <end position="42"/>
    </location>
</feature>
<dbReference type="PATRIC" id="fig|1454001.3.peg.192"/>
<proteinExistence type="predicted"/>
<dbReference type="STRING" id="1454001.AW08_00342"/>
<evidence type="ECO:0000256" key="2">
    <source>
        <dbReference type="SAM" id="SignalP"/>
    </source>
</evidence>
<dbReference type="EMBL" id="JFAX01000001">
    <property type="protein sequence ID" value="EXI69849.1"/>
    <property type="molecule type" value="Genomic_DNA"/>
</dbReference>
<evidence type="ECO:0000313" key="3">
    <source>
        <dbReference type="EMBL" id="EXI69849.1"/>
    </source>
</evidence>
<comment type="caution">
    <text evidence="3">The sequence shown here is derived from an EMBL/GenBank/DDBJ whole genome shotgun (WGS) entry which is preliminary data.</text>
</comment>
<keyword evidence="4" id="KW-1185">Reference proteome</keyword>
<name>A0A011PU06_9PROT</name>
<dbReference type="Proteomes" id="UP000020218">
    <property type="component" value="Unassembled WGS sequence"/>
</dbReference>
<evidence type="ECO:0000256" key="1">
    <source>
        <dbReference type="SAM" id="MobiDB-lite"/>
    </source>
</evidence>
<feature type="signal peptide" evidence="2">
    <location>
        <begin position="1"/>
        <end position="26"/>
    </location>
</feature>
<evidence type="ECO:0000313" key="4">
    <source>
        <dbReference type="Proteomes" id="UP000020218"/>
    </source>
</evidence>
<protein>
    <submittedName>
        <fullName evidence="3">Uncharacterized protein</fullName>
    </submittedName>
</protein>
<feature type="region of interest" description="Disordered" evidence="1">
    <location>
        <begin position="24"/>
        <end position="44"/>
    </location>
</feature>
<feature type="chain" id="PRO_5001461825" evidence="2">
    <location>
        <begin position="27"/>
        <end position="153"/>
    </location>
</feature>
<keyword evidence="2" id="KW-0732">Signal</keyword>
<dbReference type="AlphaFoldDB" id="A0A011PU06"/>
<organism evidence="3 4">
    <name type="scientific">Candidatus Accumulibacter adjunctus</name>
    <dbReference type="NCBI Taxonomy" id="1454001"/>
    <lineage>
        <taxon>Bacteria</taxon>
        <taxon>Pseudomonadati</taxon>
        <taxon>Pseudomonadota</taxon>
        <taxon>Betaproteobacteria</taxon>
        <taxon>Candidatus Accumulibacter</taxon>
    </lineage>
</organism>